<reference evidence="8" key="1">
    <citation type="submission" date="2014-01" db="EMBL/GenBank/DDBJ databases">
        <authorList>
            <person name="Brown-Elliot B."/>
            <person name="Wallace R."/>
            <person name="Lenaerts A."/>
            <person name="Ordway D."/>
            <person name="DeGroote M.A."/>
            <person name="Parker T."/>
            <person name="Sizemore C."/>
            <person name="Tallon L.J."/>
            <person name="Sadzewicz L.K."/>
            <person name="Sengamalay N."/>
            <person name="Fraser C.M."/>
            <person name="Hine E."/>
            <person name="Shefchek K.A."/>
            <person name="Das S.P."/>
            <person name="Tettelin H."/>
        </authorList>
    </citation>
    <scope>NUCLEOTIDE SEQUENCE [LARGE SCALE GENOMIC DNA]</scope>
    <source>
        <strain evidence="8">4042</strain>
    </source>
</reference>
<feature type="compositionally biased region" description="Basic and acidic residues" evidence="6">
    <location>
        <begin position="148"/>
        <end position="160"/>
    </location>
</feature>
<evidence type="ECO:0000256" key="3">
    <source>
        <dbReference type="ARBA" id="ARBA00022630"/>
    </source>
</evidence>
<dbReference type="Gene3D" id="3.50.50.60">
    <property type="entry name" value="FAD/NAD(P)-binding domain"/>
    <property type="match status" value="1"/>
</dbReference>
<dbReference type="PANTHER" id="PTHR42784:SF1">
    <property type="entry name" value="PYRANOSE 2-OXIDASE"/>
    <property type="match status" value="1"/>
</dbReference>
<dbReference type="GO" id="GO:0016614">
    <property type="term" value="F:oxidoreductase activity, acting on CH-OH group of donors"/>
    <property type="evidence" value="ECO:0007669"/>
    <property type="project" value="InterPro"/>
</dbReference>
<dbReference type="GO" id="GO:0050660">
    <property type="term" value="F:flavin adenine dinucleotide binding"/>
    <property type="evidence" value="ECO:0007669"/>
    <property type="project" value="InterPro"/>
</dbReference>
<protein>
    <submittedName>
        <fullName evidence="8">GMC oxidoreductase family protein</fullName>
    </submittedName>
</protein>
<feature type="domain" description="Glucose-methanol-choline oxidoreductase N-terminal" evidence="7">
    <location>
        <begin position="23"/>
        <end position="37"/>
    </location>
</feature>
<dbReference type="PANTHER" id="PTHR42784">
    <property type="entry name" value="PYRANOSE 2-OXIDASE"/>
    <property type="match status" value="1"/>
</dbReference>
<comment type="caution">
    <text evidence="8">The sequence shown here is derived from an EMBL/GenBank/DDBJ whole genome shotgun (WGS) entry which is preliminary data.</text>
</comment>
<dbReference type="SUPFAM" id="SSF51905">
    <property type="entry name" value="FAD/NAD(P)-binding domain"/>
    <property type="match status" value="1"/>
</dbReference>
<dbReference type="InterPro" id="IPR036188">
    <property type="entry name" value="FAD/NAD-bd_sf"/>
</dbReference>
<evidence type="ECO:0000259" key="7">
    <source>
        <dbReference type="PROSITE" id="PS00624"/>
    </source>
</evidence>
<keyword evidence="5" id="KW-0560">Oxidoreductase</keyword>
<comment type="similarity">
    <text evidence="2">Belongs to the GMC oxidoreductase family.</text>
</comment>
<evidence type="ECO:0000313" key="8">
    <source>
        <dbReference type="EMBL" id="EUA68929.1"/>
    </source>
</evidence>
<dbReference type="Pfam" id="PF00732">
    <property type="entry name" value="GMC_oxred_N"/>
    <property type="match status" value="1"/>
</dbReference>
<comment type="cofactor">
    <cofactor evidence="1">
        <name>FAD</name>
        <dbReference type="ChEBI" id="CHEBI:57692"/>
    </cofactor>
</comment>
<gene>
    <name evidence="8" type="ORF">I553_2117</name>
</gene>
<dbReference type="AlphaFoldDB" id="X8DKL7"/>
<dbReference type="PATRIC" id="fig|1299334.3.peg.1612"/>
<organism evidence="8">
    <name type="scientific">Mycobacterium xenopi 4042</name>
    <dbReference type="NCBI Taxonomy" id="1299334"/>
    <lineage>
        <taxon>Bacteria</taxon>
        <taxon>Bacillati</taxon>
        <taxon>Actinomycetota</taxon>
        <taxon>Actinomycetes</taxon>
        <taxon>Mycobacteriales</taxon>
        <taxon>Mycobacteriaceae</taxon>
        <taxon>Mycobacterium</taxon>
    </lineage>
</organism>
<dbReference type="PROSITE" id="PS00624">
    <property type="entry name" value="GMC_OXRED_2"/>
    <property type="match status" value="1"/>
</dbReference>
<sequence>MRARRPDGTAVDVLATTVVVAAGATETPTLLQRSGLGAHPRLGRNLALHPAVALAGHFEDDVFAWRGVLQSAATQELHEDSGVLIEATATPRAWDRWSCPATAPICSAGWIEPHTSRHWGDGSRRGCRASHSRSSQWGTGPLRHHPDRCRQAHGRDRGHG</sequence>
<evidence type="ECO:0000256" key="5">
    <source>
        <dbReference type="ARBA" id="ARBA00023002"/>
    </source>
</evidence>
<accession>X8DKL7</accession>
<dbReference type="InterPro" id="IPR051473">
    <property type="entry name" value="P2Ox-like"/>
</dbReference>
<feature type="region of interest" description="Disordered" evidence="6">
    <location>
        <begin position="119"/>
        <end position="160"/>
    </location>
</feature>
<proteinExistence type="inferred from homology"/>
<name>X8DKL7_MYCXE</name>
<evidence type="ECO:0000256" key="1">
    <source>
        <dbReference type="ARBA" id="ARBA00001974"/>
    </source>
</evidence>
<evidence type="ECO:0000256" key="2">
    <source>
        <dbReference type="ARBA" id="ARBA00010790"/>
    </source>
</evidence>
<dbReference type="InterPro" id="IPR000172">
    <property type="entry name" value="GMC_OxRdtase_N"/>
</dbReference>
<evidence type="ECO:0000256" key="4">
    <source>
        <dbReference type="ARBA" id="ARBA00022827"/>
    </source>
</evidence>
<keyword evidence="3" id="KW-0285">Flavoprotein</keyword>
<evidence type="ECO:0000256" key="6">
    <source>
        <dbReference type="SAM" id="MobiDB-lite"/>
    </source>
</evidence>
<dbReference type="EMBL" id="JAOB01000013">
    <property type="protein sequence ID" value="EUA68929.1"/>
    <property type="molecule type" value="Genomic_DNA"/>
</dbReference>
<keyword evidence="4" id="KW-0274">FAD</keyword>